<protein>
    <submittedName>
        <fullName evidence="1">Uncharacterized protein</fullName>
    </submittedName>
</protein>
<reference evidence="1 2" key="1">
    <citation type="submission" date="2013-12" db="EMBL/GenBank/DDBJ databases">
        <title>Annotated genome of Streptomyces scopuliridis.</title>
        <authorList>
            <person name="Olson J.B."/>
        </authorList>
    </citation>
    <scope>NUCLEOTIDE SEQUENCE [LARGE SCALE GENOMIC DNA]</scope>
    <source>
        <strain evidence="1 2">RB72</strain>
    </source>
</reference>
<organism evidence="1 2">
    <name type="scientific">Streptomyces scopuliridis RB72</name>
    <dbReference type="NCBI Taxonomy" id="1440053"/>
    <lineage>
        <taxon>Bacteria</taxon>
        <taxon>Bacillati</taxon>
        <taxon>Actinomycetota</taxon>
        <taxon>Actinomycetes</taxon>
        <taxon>Kitasatosporales</taxon>
        <taxon>Streptomycetaceae</taxon>
        <taxon>Streptomyces</taxon>
    </lineage>
</organism>
<gene>
    <name evidence="1" type="ORF">Y717_10790</name>
</gene>
<dbReference type="AlphaFoldDB" id="A0A2T7SPB4"/>
<name>A0A2T7SPB4_9ACTN</name>
<dbReference type="RefSeq" id="WP_030352462.1">
    <property type="nucleotide sequence ID" value="NZ_AZSP01000384.1"/>
</dbReference>
<keyword evidence="2" id="KW-1185">Reference proteome</keyword>
<sequence>MATLLRGEAPVILQPAGHDQYAGAYCPPGVPFAEVRRGPFDGKQDIVVRPDADGGLPQHMTFGGGAVVYEYDGRDKKQRAVYRYAPRLSPSHQAVMDGVAEVYREHALNQAKEQGR</sequence>
<dbReference type="OrthoDB" id="4208653at2"/>
<accession>A0A2T7SPB4</accession>
<evidence type="ECO:0000313" key="1">
    <source>
        <dbReference type="EMBL" id="PVE04674.1"/>
    </source>
</evidence>
<proteinExistence type="predicted"/>
<dbReference type="EMBL" id="AZSP01000384">
    <property type="protein sequence ID" value="PVE04674.1"/>
    <property type="molecule type" value="Genomic_DNA"/>
</dbReference>
<comment type="caution">
    <text evidence="1">The sequence shown here is derived from an EMBL/GenBank/DDBJ whole genome shotgun (WGS) entry which is preliminary data.</text>
</comment>
<dbReference type="Proteomes" id="UP000245992">
    <property type="component" value="Unassembled WGS sequence"/>
</dbReference>
<evidence type="ECO:0000313" key="2">
    <source>
        <dbReference type="Proteomes" id="UP000245992"/>
    </source>
</evidence>
<dbReference type="STRING" id="1440053.GCA_000718095_03406"/>